<proteinExistence type="predicted"/>
<accession>A0AAV7QHD7</accession>
<dbReference type="AlphaFoldDB" id="A0AAV7QHD7"/>
<evidence type="ECO:0000313" key="2">
    <source>
        <dbReference type="Proteomes" id="UP001066276"/>
    </source>
</evidence>
<name>A0AAV7QHD7_PLEWA</name>
<gene>
    <name evidence="1" type="ORF">NDU88_005142</name>
</gene>
<comment type="caution">
    <text evidence="1">The sequence shown here is derived from an EMBL/GenBank/DDBJ whole genome shotgun (WGS) entry which is preliminary data.</text>
</comment>
<dbReference type="EMBL" id="JANPWB010000010">
    <property type="protein sequence ID" value="KAJ1138761.1"/>
    <property type="molecule type" value="Genomic_DNA"/>
</dbReference>
<organism evidence="1 2">
    <name type="scientific">Pleurodeles waltl</name>
    <name type="common">Iberian ribbed newt</name>
    <dbReference type="NCBI Taxonomy" id="8319"/>
    <lineage>
        <taxon>Eukaryota</taxon>
        <taxon>Metazoa</taxon>
        <taxon>Chordata</taxon>
        <taxon>Craniata</taxon>
        <taxon>Vertebrata</taxon>
        <taxon>Euteleostomi</taxon>
        <taxon>Amphibia</taxon>
        <taxon>Batrachia</taxon>
        <taxon>Caudata</taxon>
        <taxon>Salamandroidea</taxon>
        <taxon>Salamandridae</taxon>
        <taxon>Pleurodelinae</taxon>
        <taxon>Pleurodeles</taxon>
    </lineage>
</organism>
<evidence type="ECO:0000313" key="1">
    <source>
        <dbReference type="EMBL" id="KAJ1138761.1"/>
    </source>
</evidence>
<sequence length="118" mass="13736">MRRDLRRRRVMEQLFGSLREDFTMLKWDIAADIKDLKKEVIDLGQAGRLLAHRLCMQATERQVAELRLPHGTLTCREKTIRQQFERFYADIYSAEGVDQSEVEDYLDSVPVARLPPGG</sequence>
<dbReference type="Proteomes" id="UP001066276">
    <property type="component" value="Chromosome 6"/>
</dbReference>
<reference evidence="1" key="1">
    <citation type="journal article" date="2022" name="bioRxiv">
        <title>Sequencing and chromosome-scale assembly of the giantPleurodeles waltlgenome.</title>
        <authorList>
            <person name="Brown T."/>
            <person name="Elewa A."/>
            <person name="Iarovenko S."/>
            <person name="Subramanian E."/>
            <person name="Araus A.J."/>
            <person name="Petzold A."/>
            <person name="Susuki M."/>
            <person name="Suzuki K.-i.T."/>
            <person name="Hayashi T."/>
            <person name="Toyoda A."/>
            <person name="Oliveira C."/>
            <person name="Osipova E."/>
            <person name="Leigh N.D."/>
            <person name="Simon A."/>
            <person name="Yun M.H."/>
        </authorList>
    </citation>
    <scope>NUCLEOTIDE SEQUENCE</scope>
    <source>
        <strain evidence="1">20211129_DDA</strain>
        <tissue evidence="1">Liver</tissue>
    </source>
</reference>
<protein>
    <submittedName>
        <fullName evidence="1">Uncharacterized protein</fullName>
    </submittedName>
</protein>
<keyword evidence="2" id="KW-1185">Reference proteome</keyword>